<evidence type="ECO:0000256" key="11">
    <source>
        <dbReference type="SAM" id="Phobius"/>
    </source>
</evidence>
<feature type="transmembrane region" description="Helical" evidence="11">
    <location>
        <begin position="226"/>
        <end position="247"/>
    </location>
</feature>
<feature type="transmembrane region" description="Helical" evidence="11">
    <location>
        <begin position="661"/>
        <end position="680"/>
    </location>
</feature>
<evidence type="ECO:0000256" key="10">
    <source>
        <dbReference type="ARBA" id="ARBA00023136"/>
    </source>
</evidence>
<dbReference type="EMBL" id="CP117522">
    <property type="protein sequence ID" value="WNF00161.1"/>
    <property type="molecule type" value="Genomic_DNA"/>
</dbReference>
<dbReference type="PANTHER" id="PTHR43221">
    <property type="entry name" value="PROTEASE HTPX"/>
    <property type="match status" value="1"/>
</dbReference>
<evidence type="ECO:0000256" key="9">
    <source>
        <dbReference type="ARBA" id="ARBA00023049"/>
    </source>
</evidence>
<keyword evidence="8 11" id="KW-1133">Transmembrane helix</keyword>
<evidence type="ECO:0000256" key="1">
    <source>
        <dbReference type="ARBA" id="ARBA00001947"/>
    </source>
</evidence>
<evidence type="ECO:0000259" key="12">
    <source>
        <dbReference type="Pfam" id="PF01435"/>
    </source>
</evidence>
<keyword evidence="5" id="KW-0479">Metal-binding</keyword>
<dbReference type="InterPro" id="IPR050083">
    <property type="entry name" value="HtpX_protease"/>
</dbReference>
<feature type="transmembrane region" description="Helical" evidence="11">
    <location>
        <begin position="359"/>
        <end position="377"/>
    </location>
</feature>
<dbReference type="Proteomes" id="UP001305606">
    <property type="component" value="Chromosome"/>
</dbReference>
<feature type="transmembrane region" description="Helical" evidence="11">
    <location>
        <begin position="455"/>
        <end position="475"/>
    </location>
</feature>
<feature type="transmembrane region" description="Helical" evidence="11">
    <location>
        <begin position="741"/>
        <end position="761"/>
    </location>
</feature>
<dbReference type="Gene3D" id="3.30.2010.10">
    <property type="entry name" value="Metalloproteases ('zincins'), catalytic domain"/>
    <property type="match status" value="1"/>
</dbReference>
<evidence type="ECO:0000256" key="5">
    <source>
        <dbReference type="ARBA" id="ARBA00022723"/>
    </source>
</evidence>
<feature type="transmembrane region" description="Helical" evidence="11">
    <location>
        <begin position="267"/>
        <end position="284"/>
    </location>
</feature>
<feature type="transmembrane region" description="Helical" evidence="11">
    <location>
        <begin position="389"/>
        <end position="411"/>
    </location>
</feature>
<evidence type="ECO:0000313" key="13">
    <source>
        <dbReference type="EMBL" id="WNF00161.1"/>
    </source>
</evidence>
<keyword evidence="9 13" id="KW-0482">Metalloprotease</keyword>
<feature type="transmembrane region" description="Helical" evidence="11">
    <location>
        <begin position="782"/>
        <end position="802"/>
    </location>
</feature>
<feature type="transmembrane region" description="Helical" evidence="11">
    <location>
        <begin position="619"/>
        <end position="641"/>
    </location>
</feature>
<organism evidence="13 14">
    <name type="scientific">Streptomyces luomodiensis</name>
    <dbReference type="NCBI Taxonomy" id="3026192"/>
    <lineage>
        <taxon>Bacteria</taxon>
        <taxon>Bacillati</taxon>
        <taxon>Actinomycetota</taxon>
        <taxon>Actinomycetes</taxon>
        <taxon>Kitasatosporales</taxon>
        <taxon>Streptomycetaceae</taxon>
        <taxon>Streptomyces</taxon>
    </lineage>
</organism>
<keyword evidence="2" id="KW-1003">Cell membrane</keyword>
<protein>
    <submittedName>
        <fullName evidence="13">M48 family metalloprotease</fullName>
        <ecNumber evidence="13">3.4.24.-</ecNumber>
    </submittedName>
</protein>
<dbReference type="RefSeq" id="WP_311038573.1">
    <property type="nucleotide sequence ID" value="NZ_CP117522.1"/>
</dbReference>
<evidence type="ECO:0000256" key="8">
    <source>
        <dbReference type="ARBA" id="ARBA00022989"/>
    </source>
</evidence>
<gene>
    <name evidence="13" type="ORF">PS467_35035</name>
</gene>
<reference evidence="13 14" key="1">
    <citation type="submission" date="2023-02" db="EMBL/GenBank/DDBJ databases">
        <title>Streptomyces sp. SCA4-21 with antifungal activity against Fusarium oxysporum f. sp. cubense, Streptomyces sp. SCA2-17 with antifungal activity against Fusarium oxysporum f. sp. cubense.</title>
        <authorList>
            <person name="Qi D."/>
        </authorList>
    </citation>
    <scope>NUCLEOTIDE SEQUENCE [LARGE SCALE GENOMIC DNA]</scope>
    <source>
        <strain evidence="13 14">SCA4-21</strain>
    </source>
</reference>
<keyword evidence="3" id="KW-0645">Protease</keyword>
<comment type="cofactor">
    <cofactor evidence="1">
        <name>Zn(2+)</name>
        <dbReference type="ChEBI" id="CHEBI:29105"/>
    </cofactor>
</comment>
<keyword evidence="10 11" id="KW-0472">Membrane</keyword>
<keyword evidence="4 11" id="KW-0812">Transmembrane</keyword>
<feature type="transmembrane region" description="Helical" evidence="11">
    <location>
        <begin position="101"/>
        <end position="121"/>
    </location>
</feature>
<dbReference type="EC" id="3.4.24.-" evidence="13"/>
<dbReference type="GO" id="GO:0008237">
    <property type="term" value="F:metallopeptidase activity"/>
    <property type="evidence" value="ECO:0007669"/>
    <property type="project" value="UniProtKB-KW"/>
</dbReference>
<feature type="transmembrane region" description="Helical" evidence="11">
    <location>
        <begin position="21"/>
        <end position="43"/>
    </location>
</feature>
<evidence type="ECO:0000256" key="3">
    <source>
        <dbReference type="ARBA" id="ARBA00022670"/>
    </source>
</evidence>
<evidence type="ECO:0000256" key="6">
    <source>
        <dbReference type="ARBA" id="ARBA00022801"/>
    </source>
</evidence>
<sequence>MSAPAARVDERVLSAGTTPRFVLLMVLVLVASLTALDDVNYVLSYAFRPEGNALGGLGCFFAAGVDPIGDRQANQLALKRPGVPEALDACMDRFEHRLPGWPVLLELALLIAAVGVLHWALPRWKGRRGKVVPLDQRVDPAGEVRHLIDELVATAGLARSPRVVIDPAAHTPSAVVFGRWPHYTICLHGGLLARRPADPAGFRGVVLHELAHIRNRDVDITYGTVALWRVFLAVPLPANLLIAAAYFRRDFLRESSTAFAASSRPSTVYELLQAGFLIALVYLARADVLRTREFYADIDAAKWGADPRVWSHRAGAPPDAGRVRHALGAFAGLWRTHPDWTRRHQAVADPVRLFDVPRLPMFLTGAAAIIVSGWAGTSATLGQGDLPGWAEWGCALLGAGLAAVVVGTILWRAAVHAVLSGRRGPSGIRAGVWFGAGLVTGEVVLGRAADRWLPARPWFLLILLLIGVVICWWTAQHAELWARTWRGRTLGPVVLLGLVATGLVFGLWFSWWQSDGYTWVQGRSIVNREGLLTVYATWYPGLAEADSGALRTVLAVSWVAGRLGTDQFVISSEQLLMWVAGVLWLLPLLTCLWHRTPAAPRWARGDGVRPGRGLPVRRIVRCGVGGGVLALCALIVAKVCVHHVVRPGPGRPAVATLSDSVAVLVALIGAMVVAAWVAGAGDRTYRLLTGLVTAGVTALLGLLWSFLLASADGCLGRLDIAYDTCGWRPHEGWTSTVDPGLGVLGLGMFTVAAAMLVLAGLPRRRPAPPAEVPDTAAGRRRFLVAAVWGVALAFASTSELALTEVSSVTPDGTTPSRVRVPAATSPRIHTVRVLAWLRYGGSEHLDGIGHEENTFTTAATRASDYGAVVARVRPICQDIERRVADARHYFPVPDEKGHRYWTTFLDQSERAALTCQKAIDSHDVEMYRMSGEQMQQTYFSHRTLYDWLQSHRG</sequence>
<evidence type="ECO:0000256" key="4">
    <source>
        <dbReference type="ARBA" id="ARBA00022692"/>
    </source>
</evidence>
<name>A0ABY9V5K5_9ACTN</name>
<keyword evidence="7" id="KW-0862">Zinc</keyword>
<feature type="transmembrane region" description="Helical" evidence="11">
    <location>
        <begin position="575"/>
        <end position="594"/>
    </location>
</feature>
<feature type="domain" description="Peptidase M48" evidence="12">
    <location>
        <begin position="141"/>
        <end position="348"/>
    </location>
</feature>
<dbReference type="Pfam" id="PF01435">
    <property type="entry name" value="Peptidase_M48"/>
    <property type="match status" value="1"/>
</dbReference>
<feature type="transmembrane region" description="Helical" evidence="11">
    <location>
        <begin position="687"/>
        <end position="709"/>
    </location>
</feature>
<evidence type="ECO:0000256" key="2">
    <source>
        <dbReference type="ARBA" id="ARBA00022475"/>
    </source>
</evidence>
<keyword evidence="6 13" id="KW-0378">Hydrolase</keyword>
<feature type="transmembrane region" description="Helical" evidence="11">
    <location>
        <begin position="432"/>
        <end position="449"/>
    </location>
</feature>
<proteinExistence type="predicted"/>
<evidence type="ECO:0000313" key="14">
    <source>
        <dbReference type="Proteomes" id="UP001305606"/>
    </source>
</evidence>
<keyword evidence="14" id="KW-1185">Reference proteome</keyword>
<dbReference type="InterPro" id="IPR001915">
    <property type="entry name" value="Peptidase_M48"/>
</dbReference>
<accession>A0ABY9V5K5</accession>
<dbReference type="PANTHER" id="PTHR43221:SF2">
    <property type="entry name" value="PROTEASE HTPX HOMOLOG"/>
    <property type="match status" value="1"/>
</dbReference>
<feature type="transmembrane region" description="Helical" evidence="11">
    <location>
        <begin position="487"/>
        <end position="511"/>
    </location>
</feature>
<evidence type="ECO:0000256" key="7">
    <source>
        <dbReference type="ARBA" id="ARBA00022833"/>
    </source>
</evidence>